<dbReference type="EMBL" id="VSSQ01038005">
    <property type="protein sequence ID" value="MPM90857.1"/>
    <property type="molecule type" value="Genomic_DNA"/>
</dbReference>
<name>A0A645DNI9_9ZZZZ</name>
<sequence length="194" mass="22900">MEGLTLQARNMSQYLKGTQIERIDYDTTLVIFDSLSCAEKNKFIERNKKKIKSNILFYIEKYPTINNIDSLFNILVSCRIDSLENKEILSFKVFLIIHIVEKKNLDGYVGEFVADMYYNLFINHPGYFYQYLDFLDKKNKGYIKKSILTDVANGCDFNYIDEVTLKKIFDSHRLKLSNKKKQIKTVETFLKHNL</sequence>
<gene>
    <name evidence="1" type="ORF">SDC9_137980</name>
</gene>
<dbReference type="AlphaFoldDB" id="A0A645DNI9"/>
<organism evidence="1">
    <name type="scientific">bioreactor metagenome</name>
    <dbReference type="NCBI Taxonomy" id="1076179"/>
    <lineage>
        <taxon>unclassified sequences</taxon>
        <taxon>metagenomes</taxon>
        <taxon>ecological metagenomes</taxon>
    </lineage>
</organism>
<proteinExistence type="predicted"/>
<reference evidence="1" key="1">
    <citation type="submission" date="2019-08" db="EMBL/GenBank/DDBJ databases">
        <authorList>
            <person name="Kucharzyk K."/>
            <person name="Murdoch R.W."/>
            <person name="Higgins S."/>
            <person name="Loffler F."/>
        </authorList>
    </citation>
    <scope>NUCLEOTIDE SEQUENCE</scope>
</reference>
<evidence type="ECO:0000313" key="1">
    <source>
        <dbReference type="EMBL" id="MPM90857.1"/>
    </source>
</evidence>
<comment type="caution">
    <text evidence="1">The sequence shown here is derived from an EMBL/GenBank/DDBJ whole genome shotgun (WGS) entry which is preliminary data.</text>
</comment>
<protein>
    <submittedName>
        <fullName evidence="1">Uncharacterized protein</fullName>
    </submittedName>
</protein>
<accession>A0A645DNI9</accession>